<sequence length="374" mass="40661">MMTVSCTARTGPAPISGDVPEATGWRAEVVVGGLDHPWSIAWLPDGSALVTERAGRLRLIRDGKLDPEPIVGLPPVLAFGQGGLLDVALHPDFADNHLVYLSFVTGTPEANRTALARGRFDGHALRDTEVIFRNADPKSGGQHFGSRIVWLPDKTLLLNVSDGGNPPLSFNGENIRNQAQNPGTHFGKVLRLKDDGTPAPDNPFVGQPGAKPEIWTLGHRNIQGMTRDPVSGRIWANEHGSRGGDELNVIEGGHNYGWPVVTYSIEYWGPKISDETSRPGITDPILVWTPSKAPSGLTFYTGEVYPGWKGDLFSGALKFRQIRHLKLNGTRVVGEEKLTIGQRVRDVRQGPDGYLYVLTDEDDGALLRILPVGK</sequence>
<dbReference type="PANTHER" id="PTHR19328">
    <property type="entry name" value="HEDGEHOG-INTERACTING PROTEIN"/>
    <property type="match status" value="1"/>
</dbReference>
<dbReference type="InterPro" id="IPR011042">
    <property type="entry name" value="6-blade_b-propeller_TolB-like"/>
</dbReference>
<dbReference type="RefSeq" id="WP_169248800.1">
    <property type="nucleotide sequence ID" value="NZ_SPMZ01000028.1"/>
</dbReference>
<gene>
    <name evidence="2" type="ORF">E4P82_10290</name>
</gene>
<dbReference type="InterPro" id="IPR012938">
    <property type="entry name" value="Glc/Sorbosone_DH"/>
</dbReference>
<comment type="caution">
    <text evidence="2">The sequence shown here is derived from an EMBL/GenBank/DDBJ whole genome shotgun (WGS) entry which is preliminary data.</text>
</comment>
<evidence type="ECO:0000313" key="2">
    <source>
        <dbReference type="EMBL" id="NMQ19545.1"/>
    </source>
</evidence>
<feature type="domain" description="Glucose/Sorbosone dehydrogenase" evidence="1">
    <location>
        <begin position="34"/>
        <end position="368"/>
    </location>
</feature>
<evidence type="ECO:0000259" key="1">
    <source>
        <dbReference type="Pfam" id="PF07995"/>
    </source>
</evidence>
<keyword evidence="3" id="KW-1185">Reference proteome</keyword>
<proteinExistence type="predicted"/>
<organism evidence="2 3">
    <name type="scientific">Candidatus Competibacter phosphatis</name>
    <dbReference type="NCBI Taxonomy" id="221280"/>
    <lineage>
        <taxon>Bacteria</taxon>
        <taxon>Pseudomonadati</taxon>
        <taxon>Pseudomonadota</taxon>
        <taxon>Gammaproteobacteria</taxon>
        <taxon>Candidatus Competibacteraceae</taxon>
        <taxon>Candidatus Competibacter</taxon>
    </lineage>
</organism>
<dbReference type="InterPro" id="IPR011041">
    <property type="entry name" value="Quinoprot_gluc/sorb_DH_b-prop"/>
</dbReference>
<dbReference type="Proteomes" id="UP000760480">
    <property type="component" value="Unassembled WGS sequence"/>
</dbReference>
<dbReference type="PANTHER" id="PTHR19328:SF75">
    <property type="entry name" value="ALDOSE SUGAR DEHYDROGENASE YLII"/>
    <property type="match status" value="1"/>
</dbReference>
<dbReference type="Pfam" id="PF07995">
    <property type="entry name" value="GSDH"/>
    <property type="match status" value="1"/>
</dbReference>
<dbReference type="EMBL" id="SPMZ01000028">
    <property type="protein sequence ID" value="NMQ19545.1"/>
    <property type="molecule type" value="Genomic_DNA"/>
</dbReference>
<dbReference type="Gene3D" id="2.120.10.30">
    <property type="entry name" value="TolB, C-terminal domain"/>
    <property type="match status" value="1"/>
</dbReference>
<name>A0ABX1TNR9_9GAMM</name>
<reference evidence="2 3" key="1">
    <citation type="submission" date="2019-03" db="EMBL/GenBank/DDBJ databases">
        <title>Metabolic reconstructions from genomes of highly enriched 'Candidatus Accumulibacter' and 'Candidatus Competibacter' bioreactor populations.</title>
        <authorList>
            <person name="Annavajhala M.K."/>
            <person name="Welles L."/>
            <person name="Abbas B."/>
            <person name="Sorokin D."/>
            <person name="Park H."/>
            <person name="Van Loosdrecht M."/>
            <person name="Chandran K."/>
        </authorList>
    </citation>
    <scope>NUCLEOTIDE SEQUENCE [LARGE SCALE GENOMIC DNA]</scope>
    <source>
        <strain evidence="2 3">SBR_G</strain>
    </source>
</reference>
<protein>
    <submittedName>
        <fullName evidence="2">PQQ-dependent sugar dehydrogenase</fullName>
    </submittedName>
</protein>
<evidence type="ECO:0000313" key="3">
    <source>
        <dbReference type="Proteomes" id="UP000760480"/>
    </source>
</evidence>
<dbReference type="SUPFAM" id="SSF50952">
    <property type="entry name" value="Soluble quinoprotein glucose dehydrogenase"/>
    <property type="match status" value="1"/>
</dbReference>
<accession>A0ABX1TNR9</accession>